<sequence length="174" mass="19315">MLKIFSTQLNGVFQKIVKQEEVFEDASRFLAQAVIGEGCVYVHGTKEFAGIVSEITDGAEQNDSIKPLLINGEIQPLSPVDRVLLFTRQTDDQEAILLANKLLESNVGLVIVSTTINGEDHLSELADVFINYELTRKLVPTDEGDRICLPTLLTGLFIYHCLLLTMSEILSDFD</sequence>
<gene>
    <name evidence="2" type="ORF">BED47_05365</name>
</gene>
<dbReference type="Gene3D" id="3.40.50.10490">
    <property type="entry name" value="Glucose-6-phosphate isomerase like protein, domain 1"/>
    <property type="match status" value="1"/>
</dbReference>
<dbReference type="Pfam" id="PF10740">
    <property type="entry name" value="DUF2529"/>
    <property type="match status" value="1"/>
</dbReference>
<dbReference type="Proteomes" id="UP000094580">
    <property type="component" value="Unassembled WGS sequence"/>
</dbReference>
<comment type="caution">
    <text evidence="2">The sequence shown here is derived from an EMBL/GenBank/DDBJ whole genome shotgun (WGS) entry which is preliminary data.</text>
</comment>
<accession>A0ABX2ZQ86</accession>
<dbReference type="EMBL" id="MDKC01000013">
    <property type="protein sequence ID" value="ODG91910.1"/>
    <property type="molecule type" value="Genomic_DNA"/>
</dbReference>
<dbReference type="InterPro" id="IPR019676">
    <property type="entry name" value="DUF2529"/>
</dbReference>
<evidence type="ECO:0000259" key="1">
    <source>
        <dbReference type="Pfam" id="PF10740"/>
    </source>
</evidence>
<dbReference type="RefSeq" id="WP_069033721.1">
    <property type="nucleotide sequence ID" value="NZ_MDKC01000013.1"/>
</dbReference>
<evidence type="ECO:0000313" key="2">
    <source>
        <dbReference type="EMBL" id="ODG91910.1"/>
    </source>
</evidence>
<evidence type="ECO:0000313" key="3">
    <source>
        <dbReference type="Proteomes" id="UP000094580"/>
    </source>
</evidence>
<reference evidence="2 3" key="1">
    <citation type="submission" date="2016-07" db="EMBL/GenBank/DDBJ databases">
        <authorList>
            <person name="Townsley L."/>
            <person name="Shank E.A."/>
        </authorList>
    </citation>
    <scope>NUCLEOTIDE SEQUENCE [LARGE SCALE GENOMIC DNA]</scope>
    <source>
        <strain evidence="2 3">CH01</strain>
    </source>
</reference>
<feature type="domain" description="DUF2529" evidence="1">
    <location>
        <begin position="1"/>
        <end position="170"/>
    </location>
</feature>
<proteinExistence type="predicted"/>
<organism evidence="2 3">
    <name type="scientific">Gottfriedia luciferensis</name>
    <dbReference type="NCBI Taxonomy" id="178774"/>
    <lineage>
        <taxon>Bacteria</taxon>
        <taxon>Bacillati</taxon>
        <taxon>Bacillota</taxon>
        <taxon>Bacilli</taxon>
        <taxon>Bacillales</taxon>
        <taxon>Bacillaceae</taxon>
        <taxon>Gottfriedia</taxon>
    </lineage>
</organism>
<keyword evidence="3" id="KW-1185">Reference proteome</keyword>
<protein>
    <recommendedName>
        <fullName evidence="1">DUF2529 domain-containing protein</fullName>
    </recommendedName>
</protein>
<name>A0ABX2ZQ86_9BACI</name>